<dbReference type="PROSITE" id="PS51683">
    <property type="entry name" value="SAM_OMT_II"/>
    <property type="match status" value="1"/>
</dbReference>
<dbReference type="KEGG" id="trg:TRUGW13939_04351"/>
<dbReference type="Gene3D" id="3.40.50.150">
    <property type="entry name" value="Vaccinia Virus protein VP39"/>
    <property type="match status" value="1"/>
</dbReference>
<dbReference type="RefSeq" id="XP_035343421.1">
    <property type="nucleotide sequence ID" value="XM_035487528.1"/>
</dbReference>
<dbReference type="EMBL" id="CP055899">
    <property type="protein sequence ID" value="QKX57243.1"/>
    <property type="molecule type" value="Genomic_DNA"/>
</dbReference>
<dbReference type="GO" id="GO:0008171">
    <property type="term" value="F:O-methyltransferase activity"/>
    <property type="evidence" value="ECO:0007669"/>
    <property type="project" value="InterPro"/>
</dbReference>
<proteinExistence type="predicted"/>
<dbReference type="Pfam" id="PF00891">
    <property type="entry name" value="Methyltransf_2"/>
    <property type="match status" value="1"/>
</dbReference>
<evidence type="ECO:0000313" key="6">
    <source>
        <dbReference type="Proteomes" id="UP000509510"/>
    </source>
</evidence>
<gene>
    <name evidence="5" type="ORF">TRUGW13939_04351</name>
</gene>
<protein>
    <recommendedName>
        <fullName evidence="4">O-methyltransferase C-terminal domain-containing protein</fullName>
    </recommendedName>
</protein>
<dbReference type="InterPro" id="IPR001077">
    <property type="entry name" value="COMT_C"/>
</dbReference>
<keyword evidence="1" id="KW-0489">Methyltransferase</keyword>
<evidence type="ECO:0000256" key="2">
    <source>
        <dbReference type="ARBA" id="ARBA00022679"/>
    </source>
</evidence>
<dbReference type="InterPro" id="IPR016461">
    <property type="entry name" value="COMT-like"/>
</dbReference>
<keyword evidence="3" id="KW-0949">S-adenosyl-L-methionine</keyword>
<dbReference type="OrthoDB" id="1606438at2759"/>
<organism evidence="5 6">
    <name type="scientific">Talaromyces rugulosus</name>
    <name type="common">Penicillium rugulosum</name>
    <dbReference type="NCBI Taxonomy" id="121627"/>
    <lineage>
        <taxon>Eukaryota</taxon>
        <taxon>Fungi</taxon>
        <taxon>Dikarya</taxon>
        <taxon>Ascomycota</taxon>
        <taxon>Pezizomycotina</taxon>
        <taxon>Eurotiomycetes</taxon>
        <taxon>Eurotiomycetidae</taxon>
        <taxon>Eurotiales</taxon>
        <taxon>Trichocomaceae</taxon>
        <taxon>Talaromyces</taxon>
        <taxon>Talaromyces sect. Islandici</taxon>
    </lineage>
</organism>
<accession>A0A7H8QWR8</accession>
<dbReference type="SUPFAM" id="SSF53335">
    <property type="entry name" value="S-adenosyl-L-methionine-dependent methyltransferases"/>
    <property type="match status" value="1"/>
</dbReference>
<feature type="domain" description="O-methyltransferase C-terminal" evidence="4">
    <location>
        <begin position="197"/>
        <end position="406"/>
    </location>
</feature>
<evidence type="ECO:0000313" key="5">
    <source>
        <dbReference type="EMBL" id="QKX57243.1"/>
    </source>
</evidence>
<reference evidence="6" key="1">
    <citation type="submission" date="2020-06" db="EMBL/GenBank/DDBJ databases">
        <title>A chromosome-scale genome assembly of Talaromyces rugulosus W13939.</title>
        <authorList>
            <person name="Wang B."/>
            <person name="Guo L."/>
            <person name="Ye K."/>
            <person name="Wang L."/>
        </authorList>
    </citation>
    <scope>NUCLEOTIDE SEQUENCE [LARGE SCALE GENOMIC DNA]</scope>
    <source>
        <strain evidence="6">W13939</strain>
    </source>
</reference>
<dbReference type="PANTHER" id="PTHR43712">
    <property type="entry name" value="PUTATIVE (AFU_ORTHOLOGUE AFUA_4G14580)-RELATED"/>
    <property type="match status" value="1"/>
</dbReference>
<dbReference type="PANTHER" id="PTHR43712:SF19">
    <property type="entry name" value="DUAL O-METHYLTRANSFERASE_FAD-DEPENDENT MONOOXYGENASE ELCB"/>
    <property type="match status" value="1"/>
</dbReference>
<dbReference type="Proteomes" id="UP000509510">
    <property type="component" value="Chromosome II"/>
</dbReference>
<dbReference type="AlphaFoldDB" id="A0A7H8QWR8"/>
<evidence type="ECO:0000259" key="4">
    <source>
        <dbReference type="Pfam" id="PF00891"/>
    </source>
</evidence>
<dbReference type="GeneID" id="55991853"/>
<dbReference type="InterPro" id="IPR029063">
    <property type="entry name" value="SAM-dependent_MTases_sf"/>
</dbReference>
<evidence type="ECO:0000256" key="3">
    <source>
        <dbReference type="ARBA" id="ARBA00022691"/>
    </source>
</evidence>
<evidence type="ECO:0000256" key="1">
    <source>
        <dbReference type="ARBA" id="ARBA00022603"/>
    </source>
</evidence>
<keyword evidence="6" id="KW-1185">Reference proteome</keyword>
<name>A0A7H8QWR8_TALRU</name>
<dbReference type="GO" id="GO:0032259">
    <property type="term" value="P:methylation"/>
    <property type="evidence" value="ECO:0007669"/>
    <property type="project" value="UniProtKB-KW"/>
</dbReference>
<keyword evidence="2" id="KW-0808">Transferase</keyword>
<sequence>METPLDRIAANVAHHAGVICDYQAQSQQKIGIGLFPANTPESINRARQGLLQASAELQQICSEPGEYLEQTQIYYKRLMCSFPRQYQRLSALQWLIHFNVLQHVPLDPSTSITYTYVAAVANVPLGRLRNVARMAMTGGILTEPRAEHIAHTRISAHFVTQPVFNDWVLFMTQYSVPTTLCFSQATEQWGDTTATHQTAYNLAFKTTLPFFAHIEQSQHSTEQFARYMRAYVQNPGLAIEHLLTGFDWEGLGSAHIVDVGGSTGQVDIMLATHFPRLTFTVQDRQSTIAGADIILQSLTPSVASRISFNAHDFWKPQRPEIASSADVYLLRRLLHDWPSAKARVILQNLVDAMRPGGRIVVVDIVLPPPGTVSPLQEASLRVFDLAMAQTFNSSERARSDWIELFASTTPALRLRCELQPFGSLLTVMEVVRDE</sequence>